<dbReference type="PROSITE" id="PS50297">
    <property type="entry name" value="ANK_REP_REGION"/>
    <property type="match status" value="2"/>
</dbReference>
<dbReference type="InterPro" id="IPR036028">
    <property type="entry name" value="SH3-like_dom_sf"/>
</dbReference>
<dbReference type="Pfam" id="PF12796">
    <property type="entry name" value="Ank_2"/>
    <property type="match status" value="1"/>
</dbReference>
<dbReference type="PROSITE" id="PS50088">
    <property type="entry name" value="ANK_REPEAT"/>
    <property type="match status" value="2"/>
</dbReference>
<dbReference type="PANTHER" id="PTHR24155:SF10">
    <property type="entry name" value="OSTEOCLAST-STIMULATING FACTOR 1"/>
    <property type="match status" value="1"/>
</dbReference>
<feature type="domain" description="SH3" evidence="11">
    <location>
        <begin position="1"/>
        <end position="44"/>
    </location>
</feature>
<dbReference type="EMBL" id="JARKIK010000423">
    <property type="protein sequence ID" value="KAK8720432.1"/>
    <property type="molecule type" value="Genomic_DNA"/>
</dbReference>
<feature type="region of interest" description="Disordered" evidence="10">
    <location>
        <begin position="168"/>
        <end position="187"/>
    </location>
</feature>
<comment type="function">
    <text evidence="6">Induces bone resorption, acting probably through a signaling cascade which results in the secretion of factor(s) enhancing osteoclast formation and activity.</text>
</comment>
<keyword evidence="4" id="KW-0677">Repeat</keyword>
<dbReference type="GO" id="GO:0007165">
    <property type="term" value="P:signal transduction"/>
    <property type="evidence" value="ECO:0007669"/>
    <property type="project" value="TreeGrafter"/>
</dbReference>
<dbReference type="SUPFAM" id="SSF48403">
    <property type="entry name" value="Ankyrin repeat"/>
    <property type="match status" value="1"/>
</dbReference>
<sequence>DCELSFEEGDLLFVVDRSDPNWWLANLDNKKGYIPSKYVSLDNVKVPIIDAARRGNLALLEECLAAGVSVNALDKSGASSLHAAAQGGHIDCVLRLLKEPKLEIDLQNKLGDTPLHCAAYRGHGEVVQLLLKHGANTKIVNREQCTPRNLARRPTIISLLEEEIHTGDRKSGFDDKEYGANDSEDSD</sequence>
<dbReference type="PANTHER" id="PTHR24155">
    <property type="entry name" value="OSTEOCLAST-STIMULATING FACTOR 1"/>
    <property type="match status" value="1"/>
</dbReference>
<feature type="repeat" description="ANK" evidence="8">
    <location>
        <begin position="110"/>
        <end position="142"/>
    </location>
</feature>
<dbReference type="AlphaFoldDB" id="A0AAW0VTN4"/>
<evidence type="ECO:0000256" key="1">
    <source>
        <dbReference type="ARBA" id="ARBA00004496"/>
    </source>
</evidence>
<dbReference type="PRINTS" id="PR00452">
    <property type="entry name" value="SH3DOMAIN"/>
</dbReference>
<comment type="subcellular location">
    <subcellularLocation>
        <location evidence="1">Cytoplasm</location>
    </subcellularLocation>
</comment>
<evidence type="ECO:0000256" key="5">
    <source>
        <dbReference type="ARBA" id="ARBA00023043"/>
    </source>
</evidence>
<keyword evidence="2 9" id="KW-0728">SH3 domain</keyword>
<dbReference type="GO" id="GO:0005737">
    <property type="term" value="C:cytoplasm"/>
    <property type="evidence" value="ECO:0007669"/>
    <property type="project" value="UniProtKB-SubCell"/>
</dbReference>
<evidence type="ECO:0000256" key="2">
    <source>
        <dbReference type="ARBA" id="ARBA00022443"/>
    </source>
</evidence>
<feature type="non-terminal residue" evidence="12">
    <location>
        <position position="1"/>
    </location>
</feature>
<dbReference type="PRINTS" id="PR01415">
    <property type="entry name" value="ANKYRIN"/>
</dbReference>
<protein>
    <recommendedName>
        <fullName evidence="7">Osteoclast-stimulating factor 1</fullName>
    </recommendedName>
</protein>
<evidence type="ECO:0000256" key="8">
    <source>
        <dbReference type="PROSITE-ProRule" id="PRU00023"/>
    </source>
</evidence>
<name>A0AAW0VTN4_CHEQU</name>
<evidence type="ECO:0000256" key="9">
    <source>
        <dbReference type="PROSITE-ProRule" id="PRU00192"/>
    </source>
</evidence>
<dbReference type="SMART" id="SM00248">
    <property type="entry name" value="ANK"/>
    <property type="match status" value="3"/>
</dbReference>
<dbReference type="SUPFAM" id="SSF50044">
    <property type="entry name" value="SH3-domain"/>
    <property type="match status" value="1"/>
</dbReference>
<proteinExistence type="predicted"/>
<evidence type="ECO:0000313" key="13">
    <source>
        <dbReference type="Proteomes" id="UP001445076"/>
    </source>
</evidence>
<gene>
    <name evidence="12" type="ORF">OTU49_013334</name>
</gene>
<dbReference type="Gene3D" id="1.25.40.20">
    <property type="entry name" value="Ankyrin repeat-containing domain"/>
    <property type="match status" value="1"/>
</dbReference>
<feature type="repeat" description="ANK" evidence="8">
    <location>
        <begin position="76"/>
        <end position="109"/>
    </location>
</feature>
<dbReference type="Proteomes" id="UP001445076">
    <property type="component" value="Unassembled WGS sequence"/>
</dbReference>
<dbReference type="Pfam" id="PF00018">
    <property type="entry name" value="SH3_1"/>
    <property type="match status" value="1"/>
</dbReference>
<evidence type="ECO:0000256" key="6">
    <source>
        <dbReference type="ARBA" id="ARBA00037432"/>
    </source>
</evidence>
<reference evidence="12 13" key="1">
    <citation type="journal article" date="2024" name="BMC Genomics">
        <title>Genome assembly of redclaw crayfish (Cherax quadricarinatus) provides insights into its immune adaptation and hypoxia tolerance.</title>
        <authorList>
            <person name="Liu Z."/>
            <person name="Zheng J."/>
            <person name="Li H."/>
            <person name="Fang K."/>
            <person name="Wang S."/>
            <person name="He J."/>
            <person name="Zhou D."/>
            <person name="Weng S."/>
            <person name="Chi M."/>
            <person name="Gu Z."/>
            <person name="He J."/>
            <person name="Li F."/>
            <person name="Wang M."/>
        </authorList>
    </citation>
    <scope>NUCLEOTIDE SEQUENCE [LARGE SCALE GENOMIC DNA]</scope>
    <source>
        <strain evidence="12">ZL_2023a</strain>
    </source>
</reference>
<dbReference type="PROSITE" id="PS50002">
    <property type="entry name" value="SH3"/>
    <property type="match status" value="1"/>
</dbReference>
<keyword evidence="3" id="KW-0963">Cytoplasm</keyword>
<accession>A0AAW0VTN4</accession>
<dbReference type="SMART" id="SM00326">
    <property type="entry name" value="SH3"/>
    <property type="match status" value="1"/>
</dbReference>
<evidence type="ECO:0000256" key="3">
    <source>
        <dbReference type="ARBA" id="ARBA00022490"/>
    </source>
</evidence>
<evidence type="ECO:0000256" key="10">
    <source>
        <dbReference type="SAM" id="MobiDB-lite"/>
    </source>
</evidence>
<evidence type="ECO:0000259" key="11">
    <source>
        <dbReference type="PROSITE" id="PS50002"/>
    </source>
</evidence>
<evidence type="ECO:0000313" key="12">
    <source>
        <dbReference type="EMBL" id="KAK8720432.1"/>
    </source>
</evidence>
<evidence type="ECO:0000256" key="4">
    <source>
        <dbReference type="ARBA" id="ARBA00022737"/>
    </source>
</evidence>
<dbReference type="InterPro" id="IPR002110">
    <property type="entry name" value="Ankyrin_rpt"/>
</dbReference>
<evidence type="ECO:0000256" key="7">
    <source>
        <dbReference type="ARBA" id="ARBA00040640"/>
    </source>
</evidence>
<dbReference type="InterPro" id="IPR036770">
    <property type="entry name" value="Ankyrin_rpt-contain_sf"/>
</dbReference>
<dbReference type="Gene3D" id="2.30.30.40">
    <property type="entry name" value="SH3 Domains"/>
    <property type="match status" value="1"/>
</dbReference>
<organism evidence="12 13">
    <name type="scientific">Cherax quadricarinatus</name>
    <name type="common">Australian red claw crayfish</name>
    <dbReference type="NCBI Taxonomy" id="27406"/>
    <lineage>
        <taxon>Eukaryota</taxon>
        <taxon>Metazoa</taxon>
        <taxon>Ecdysozoa</taxon>
        <taxon>Arthropoda</taxon>
        <taxon>Crustacea</taxon>
        <taxon>Multicrustacea</taxon>
        <taxon>Malacostraca</taxon>
        <taxon>Eumalacostraca</taxon>
        <taxon>Eucarida</taxon>
        <taxon>Decapoda</taxon>
        <taxon>Pleocyemata</taxon>
        <taxon>Astacidea</taxon>
        <taxon>Parastacoidea</taxon>
        <taxon>Parastacidae</taxon>
        <taxon>Cherax</taxon>
    </lineage>
</organism>
<comment type="caution">
    <text evidence="12">The sequence shown here is derived from an EMBL/GenBank/DDBJ whole genome shotgun (WGS) entry which is preliminary data.</text>
</comment>
<keyword evidence="5 8" id="KW-0040">ANK repeat</keyword>
<keyword evidence="13" id="KW-1185">Reference proteome</keyword>
<dbReference type="InterPro" id="IPR001452">
    <property type="entry name" value="SH3_domain"/>
</dbReference>
<feature type="compositionally biased region" description="Basic and acidic residues" evidence="10">
    <location>
        <begin position="168"/>
        <end position="179"/>
    </location>
</feature>